<organism evidence="2 3">
    <name type="scientific">Deinococcus peraridilitoris (strain DSM 19664 / LMG 22246 / CIP 109416 / KR-200)</name>
    <dbReference type="NCBI Taxonomy" id="937777"/>
    <lineage>
        <taxon>Bacteria</taxon>
        <taxon>Thermotogati</taxon>
        <taxon>Deinococcota</taxon>
        <taxon>Deinococci</taxon>
        <taxon>Deinococcales</taxon>
        <taxon>Deinococcaceae</taxon>
        <taxon>Deinococcus</taxon>
    </lineage>
</organism>
<dbReference type="KEGG" id="dpd:Deipe_2800"/>
<dbReference type="InterPro" id="IPR050256">
    <property type="entry name" value="Glycosyltransferase_2"/>
</dbReference>
<dbReference type="PANTHER" id="PTHR48090:SF7">
    <property type="entry name" value="RFBJ PROTEIN"/>
    <property type="match status" value="1"/>
</dbReference>
<name>L0A4A6_DEIPD</name>
<reference evidence="3" key="1">
    <citation type="submission" date="2012-03" db="EMBL/GenBank/DDBJ databases">
        <title>Complete sequence of chromosome of Deinococcus peraridilitoris DSM 19664.</title>
        <authorList>
            <person name="Lucas S."/>
            <person name="Copeland A."/>
            <person name="Lapidus A."/>
            <person name="Glavina del Rio T."/>
            <person name="Dalin E."/>
            <person name="Tice H."/>
            <person name="Bruce D."/>
            <person name="Goodwin L."/>
            <person name="Pitluck S."/>
            <person name="Peters L."/>
            <person name="Mikhailova N."/>
            <person name="Lu M."/>
            <person name="Kyrpides N."/>
            <person name="Mavromatis K."/>
            <person name="Ivanova N."/>
            <person name="Brettin T."/>
            <person name="Detter J.C."/>
            <person name="Han C."/>
            <person name="Larimer F."/>
            <person name="Land M."/>
            <person name="Hauser L."/>
            <person name="Markowitz V."/>
            <person name="Cheng J.-F."/>
            <person name="Hugenholtz P."/>
            <person name="Woyke T."/>
            <person name="Wu D."/>
            <person name="Pukall R."/>
            <person name="Steenblock K."/>
            <person name="Brambilla E."/>
            <person name="Klenk H.-P."/>
            <person name="Eisen J.A."/>
        </authorList>
    </citation>
    <scope>NUCLEOTIDE SEQUENCE [LARGE SCALE GENOMIC DNA]</scope>
    <source>
        <strain evidence="3">DSM 19664 / LMG 22246 / CIP 109416 / KR-200</strain>
    </source>
</reference>
<dbReference type="Pfam" id="PF00535">
    <property type="entry name" value="Glycos_transf_2"/>
    <property type="match status" value="1"/>
</dbReference>
<sequence length="273" mass="30680">MTHHTYNDTDNLNNRAPLTSLAAQTARQNPTVTVVVPTKNEAKNLPHVLPLIPSWVDEVILVDANSTDGTVEVAQKLMPNIRVVQQDRKGKGNALRCGFAAAKGDIIVMIDADGSTDPREMGRFVRALREGADFVKGSRFLQGGGTSDMEYIRMFGNWGLNMAVRTLIGGRFTDLCYGYNAFWKRVLPILELESDGFEIETEMNVRALKAGLKIVEVHSFEAERIHGTSNLRTWPDGWRVLKTIFRERFRHQRKANEVVEVEMELPEVSRAQA</sequence>
<feature type="domain" description="Glycosyltransferase 2-like" evidence="1">
    <location>
        <begin position="33"/>
        <end position="162"/>
    </location>
</feature>
<dbReference type="eggNOG" id="COG1215">
    <property type="taxonomic scope" value="Bacteria"/>
</dbReference>
<dbReference type="OrthoDB" id="9766299at2"/>
<dbReference type="Proteomes" id="UP000010467">
    <property type="component" value="Chromosome"/>
</dbReference>
<evidence type="ECO:0000259" key="1">
    <source>
        <dbReference type="Pfam" id="PF00535"/>
    </source>
</evidence>
<keyword evidence="2" id="KW-0808">Transferase</keyword>
<dbReference type="SUPFAM" id="SSF53448">
    <property type="entry name" value="Nucleotide-diphospho-sugar transferases"/>
    <property type="match status" value="1"/>
</dbReference>
<dbReference type="CDD" id="cd04179">
    <property type="entry name" value="DPM_DPG-synthase_like"/>
    <property type="match status" value="1"/>
</dbReference>
<dbReference type="EMBL" id="CP003382">
    <property type="protein sequence ID" value="AFZ68264.1"/>
    <property type="molecule type" value="Genomic_DNA"/>
</dbReference>
<dbReference type="RefSeq" id="WP_015236566.1">
    <property type="nucleotide sequence ID" value="NC_019793.1"/>
</dbReference>
<dbReference type="Gene3D" id="3.90.550.10">
    <property type="entry name" value="Spore Coat Polysaccharide Biosynthesis Protein SpsA, Chain A"/>
    <property type="match status" value="1"/>
</dbReference>
<evidence type="ECO:0000313" key="3">
    <source>
        <dbReference type="Proteomes" id="UP000010467"/>
    </source>
</evidence>
<dbReference type="GO" id="GO:0016740">
    <property type="term" value="F:transferase activity"/>
    <property type="evidence" value="ECO:0007669"/>
    <property type="project" value="UniProtKB-KW"/>
</dbReference>
<dbReference type="HOGENOM" id="CLU_033536_4_1_0"/>
<dbReference type="AlphaFoldDB" id="L0A4A6"/>
<evidence type="ECO:0000313" key="2">
    <source>
        <dbReference type="EMBL" id="AFZ68264.1"/>
    </source>
</evidence>
<dbReference type="InterPro" id="IPR001173">
    <property type="entry name" value="Glyco_trans_2-like"/>
</dbReference>
<keyword evidence="3" id="KW-1185">Reference proteome</keyword>
<dbReference type="PATRIC" id="fig|937777.3.peg.2814"/>
<dbReference type="PANTHER" id="PTHR48090">
    <property type="entry name" value="UNDECAPRENYL-PHOSPHATE 4-DEOXY-4-FORMAMIDO-L-ARABINOSE TRANSFERASE-RELATED"/>
    <property type="match status" value="1"/>
</dbReference>
<accession>L0A4A6</accession>
<dbReference type="STRING" id="937777.Deipe_2800"/>
<proteinExistence type="predicted"/>
<gene>
    <name evidence="2" type="ordered locus">Deipe_2800</name>
</gene>
<dbReference type="InterPro" id="IPR029044">
    <property type="entry name" value="Nucleotide-diphossugar_trans"/>
</dbReference>
<protein>
    <submittedName>
        <fullName evidence="2">Glycosyl transferase</fullName>
    </submittedName>
</protein>